<dbReference type="Proteomes" id="UP001152622">
    <property type="component" value="Chromosome 1"/>
</dbReference>
<keyword evidence="3" id="KW-1185">Reference proteome</keyword>
<comment type="caution">
    <text evidence="2">The sequence shown here is derived from an EMBL/GenBank/DDBJ whole genome shotgun (WGS) entry which is preliminary data.</text>
</comment>
<organism evidence="2 3">
    <name type="scientific">Synaphobranchus kaupii</name>
    <name type="common">Kaup's arrowtooth eel</name>
    <dbReference type="NCBI Taxonomy" id="118154"/>
    <lineage>
        <taxon>Eukaryota</taxon>
        <taxon>Metazoa</taxon>
        <taxon>Chordata</taxon>
        <taxon>Craniata</taxon>
        <taxon>Vertebrata</taxon>
        <taxon>Euteleostomi</taxon>
        <taxon>Actinopterygii</taxon>
        <taxon>Neopterygii</taxon>
        <taxon>Teleostei</taxon>
        <taxon>Anguilliformes</taxon>
        <taxon>Synaphobranchidae</taxon>
        <taxon>Synaphobranchus</taxon>
    </lineage>
</organism>
<proteinExistence type="predicted"/>
<reference evidence="2" key="1">
    <citation type="journal article" date="2023" name="Science">
        <title>Genome structures resolve the early diversification of teleost fishes.</title>
        <authorList>
            <person name="Parey E."/>
            <person name="Louis A."/>
            <person name="Montfort J."/>
            <person name="Bouchez O."/>
            <person name="Roques C."/>
            <person name="Iampietro C."/>
            <person name="Lluch J."/>
            <person name="Castinel A."/>
            <person name="Donnadieu C."/>
            <person name="Desvignes T."/>
            <person name="Floi Bucao C."/>
            <person name="Jouanno E."/>
            <person name="Wen M."/>
            <person name="Mejri S."/>
            <person name="Dirks R."/>
            <person name="Jansen H."/>
            <person name="Henkel C."/>
            <person name="Chen W.J."/>
            <person name="Zahm M."/>
            <person name="Cabau C."/>
            <person name="Klopp C."/>
            <person name="Thompson A.W."/>
            <person name="Robinson-Rechavi M."/>
            <person name="Braasch I."/>
            <person name="Lecointre G."/>
            <person name="Bobe J."/>
            <person name="Postlethwait J.H."/>
            <person name="Berthelot C."/>
            <person name="Roest Crollius H."/>
            <person name="Guiguen Y."/>
        </authorList>
    </citation>
    <scope>NUCLEOTIDE SEQUENCE</scope>
    <source>
        <strain evidence="2">WJC10195</strain>
    </source>
</reference>
<name>A0A9Q1GHW4_SYNKA</name>
<evidence type="ECO:0000313" key="2">
    <source>
        <dbReference type="EMBL" id="KAJ8383102.1"/>
    </source>
</evidence>
<sequence length="66" mass="7027">MAQGQPEGWILSYLITPQSISGTSSFGFSHACTQQLSGVSKYGPEADPQHPVQRENGTHVSAAHTD</sequence>
<dbReference type="EMBL" id="JAINUF010000001">
    <property type="protein sequence ID" value="KAJ8383102.1"/>
    <property type="molecule type" value="Genomic_DNA"/>
</dbReference>
<evidence type="ECO:0000313" key="3">
    <source>
        <dbReference type="Proteomes" id="UP001152622"/>
    </source>
</evidence>
<gene>
    <name evidence="2" type="ORF">SKAU_G00038800</name>
</gene>
<accession>A0A9Q1GHW4</accession>
<protein>
    <submittedName>
        <fullName evidence="2">Uncharacterized protein</fullName>
    </submittedName>
</protein>
<dbReference type="AlphaFoldDB" id="A0A9Q1GHW4"/>
<feature type="region of interest" description="Disordered" evidence="1">
    <location>
        <begin position="39"/>
        <end position="66"/>
    </location>
</feature>
<evidence type="ECO:0000256" key="1">
    <source>
        <dbReference type="SAM" id="MobiDB-lite"/>
    </source>
</evidence>